<dbReference type="EMBL" id="CAJVCH010526987">
    <property type="protein sequence ID" value="CAG7822645.1"/>
    <property type="molecule type" value="Genomic_DNA"/>
</dbReference>
<feature type="non-terminal residue" evidence="1">
    <location>
        <position position="1"/>
    </location>
</feature>
<reference evidence="1" key="1">
    <citation type="submission" date="2021-06" db="EMBL/GenBank/DDBJ databases">
        <authorList>
            <person name="Hodson N. C."/>
            <person name="Mongue J. A."/>
            <person name="Jaron S. K."/>
        </authorList>
    </citation>
    <scope>NUCLEOTIDE SEQUENCE</scope>
</reference>
<gene>
    <name evidence="1" type="ORF">AFUS01_LOCUS32906</name>
</gene>
<protein>
    <submittedName>
        <fullName evidence="1">Uncharacterized protein</fullName>
    </submittedName>
</protein>
<organism evidence="1 2">
    <name type="scientific">Allacma fusca</name>
    <dbReference type="NCBI Taxonomy" id="39272"/>
    <lineage>
        <taxon>Eukaryota</taxon>
        <taxon>Metazoa</taxon>
        <taxon>Ecdysozoa</taxon>
        <taxon>Arthropoda</taxon>
        <taxon>Hexapoda</taxon>
        <taxon>Collembola</taxon>
        <taxon>Symphypleona</taxon>
        <taxon>Sminthuridae</taxon>
        <taxon>Allacma</taxon>
    </lineage>
</organism>
<dbReference type="AlphaFoldDB" id="A0A8J2PU79"/>
<dbReference type="Proteomes" id="UP000708208">
    <property type="component" value="Unassembled WGS sequence"/>
</dbReference>
<evidence type="ECO:0000313" key="2">
    <source>
        <dbReference type="Proteomes" id="UP000708208"/>
    </source>
</evidence>
<evidence type="ECO:0000313" key="1">
    <source>
        <dbReference type="EMBL" id="CAG7822645.1"/>
    </source>
</evidence>
<proteinExistence type="predicted"/>
<accession>A0A8J2PU79</accession>
<keyword evidence="2" id="KW-1185">Reference proteome</keyword>
<comment type="caution">
    <text evidence="1">The sequence shown here is derived from an EMBL/GenBank/DDBJ whole genome shotgun (WGS) entry which is preliminary data.</text>
</comment>
<name>A0A8J2PU79_9HEXA</name>
<sequence length="162" mass="18132">YDHSSRLEEGQIILSLTKRSPSQFQKEFQRLQILQGLYNMLWSASNVGIEVVTLGAASLSFYGAVRLSGTRAVHQLVVAVFGTTFLINIWDNMGHVSEISSEILQSWNGMDGGAVWFKKYLKSLQPIRVYIGSFFYADRGIKLTILSILLDQTSSLLLSIPQ</sequence>